<dbReference type="InterPro" id="IPR000829">
    <property type="entry name" value="DAGK"/>
</dbReference>
<feature type="binding site" evidence="18">
    <location>
        <position position="35"/>
    </location>
    <ligand>
        <name>a divalent metal cation</name>
        <dbReference type="ChEBI" id="CHEBI:60240"/>
    </ligand>
</feature>
<evidence type="ECO:0000256" key="16">
    <source>
        <dbReference type="PIRSR" id="PIRSR600829-2"/>
    </source>
</evidence>
<dbReference type="GO" id="GO:0004143">
    <property type="term" value="F:ATP-dependent diacylglycerol kinase activity"/>
    <property type="evidence" value="ECO:0007669"/>
    <property type="project" value="UniProtKB-EC"/>
</dbReference>
<keyword evidence="11" id="KW-0443">Lipid metabolism</keyword>
<keyword evidence="7 17" id="KW-0547">Nucleotide-binding</keyword>
<comment type="cofactor">
    <cofactor evidence="18">
        <name>Mg(2+)</name>
        <dbReference type="ChEBI" id="CHEBI:18420"/>
    </cofactor>
    <text evidence="18">Mn(2+), Zn(2+), Cd(2+) and Co(2+) support activity to lesser extents.</text>
</comment>
<keyword evidence="18" id="KW-0479">Metal-binding</keyword>
<feature type="binding site" evidence="17">
    <location>
        <position position="35"/>
    </location>
    <ligand>
        <name>ATP</name>
        <dbReference type="ChEBI" id="CHEBI:30616"/>
    </ligand>
</feature>
<dbReference type="PANTHER" id="PTHR34299">
    <property type="entry name" value="DIACYLGLYCEROL KINASE"/>
    <property type="match status" value="1"/>
</dbReference>
<keyword evidence="5 19" id="KW-0808">Transferase</keyword>
<dbReference type="GeneID" id="83548283"/>
<dbReference type="InterPro" id="IPR033717">
    <property type="entry name" value="UDPK"/>
</dbReference>
<evidence type="ECO:0000256" key="5">
    <source>
        <dbReference type="ARBA" id="ARBA00022679"/>
    </source>
</evidence>
<evidence type="ECO:0000256" key="7">
    <source>
        <dbReference type="ARBA" id="ARBA00022741"/>
    </source>
</evidence>
<evidence type="ECO:0000256" key="10">
    <source>
        <dbReference type="ARBA" id="ARBA00022989"/>
    </source>
</evidence>
<evidence type="ECO:0000313" key="19">
    <source>
        <dbReference type="EMBL" id="TWW11406.1"/>
    </source>
</evidence>
<gene>
    <name evidence="19" type="primary">dgkA2</name>
    <name evidence="19" type="ORF">LABALGLTS371_05790</name>
</gene>
<keyword evidence="4" id="KW-0444">Lipid biosynthesis</keyword>
<evidence type="ECO:0000256" key="18">
    <source>
        <dbReference type="PIRSR" id="PIRSR600829-4"/>
    </source>
</evidence>
<evidence type="ECO:0000256" key="2">
    <source>
        <dbReference type="ARBA" id="ARBA00005967"/>
    </source>
</evidence>
<keyword evidence="18" id="KW-0460">Magnesium</keyword>
<feature type="binding site" evidence="18">
    <location>
        <position position="83"/>
    </location>
    <ligand>
        <name>a divalent metal cation</name>
        <dbReference type="ChEBI" id="CHEBI:60240"/>
    </ligand>
</feature>
<feature type="binding site" evidence="17">
    <location>
        <position position="83"/>
    </location>
    <ligand>
        <name>ATP</name>
        <dbReference type="ChEBI" id="CHEBI:30616"/>
    </ligand>
</feature>
<evidence type="ECO:0000256" key="8">
    <source>
        <dbReference type="ARBA" id="ARBA00022777"/>
    </source>
</evidence>
<keyword evidence="10" id="KW-1133">Transmembrane helix</keyword>
<dbReference type="GO" id="GO:0008654">
    <property type="term" value="P:phospholipid biosynthetic process"/>
    <property type="evidence" value="ECO:0007669"/>
    <property type="project" value="UniProtKB-KW"/>
</dbReference>
<comment type="similarity">
    <text evidence="2">Belongs to the bacterial diacylglycerol kinase family.</text>
</comment>
<feature type="active site" description="Proton acceptor" evidence="15">
    <location>
        <position position="76"/>
    </location>
</feature>
<feature type="binding site" evidence="16">
    <location>
        <position position="76"/>
    </location>
    <ligand>
        <name>substrate</name>
    </ligand>
</feature>
<dbReference type="RefSeq" id="WP_181647333.1">
    <property type="nucleotide sequence ID" value="NZ_CBCRTS010000003.1"/>
</dbReference>
<proteinExistence type="inferred from homology"/>
<accession>A0A2C8EKW8</accession>
<dbReference type="Proteomes" id="UP000321659">
    <property type="component" value="Unassembled WGS sequence"/>
</dbReference>
<dbReference type="Pfam" id="PF01219">
    <property type="entry name" value="DAGK_prokar"/>
    <property type="match status" value="1"/>
</dbReference>
<reference evidence="19 20" key="1">
    <citation type="submission" date="2019-04" db="EMBL/GenBank/DDBJ databases">
        <title>In vitro growth and metabolic characteristics of meat-borne Lactobacillus algidus strains.</title>
        <authorList>
            <person name="Sade E."/>
            <person name="Per J."/>
            <person name="Tytti H."/>
            <person name="Johanna B.K."/>
        </authorList>
    </citation>
    <scope>NUCLEOTIDE SEQUENCE [LARGE SCALE GENOMIC DNA]</scope>
    <source>
        <strain evidence="19 20">LTS37-1</strain>
    </source>
</reference>
<dbReference type="PANTHER" id="PTHR34299:SF1">
    <property type="entry name" value="DIACYLGLYCEROL KINASE"/>
    <property type="match status" value="1"/>
</dbReference>
<keyword evidence="8 19" id="KW-0418">Kinase</keyword>
<dbReference type="GO" id="GO:0005524">
    <property type="term" value="F:ATP binding"/>
    <property type="evidence" value="ECO:0007669"/>
    <property type="project" value="UniProtKB-KW"/>
</dbReference>
<evidence type="ECO:0000256" key="6">
    <source>
        <dbReference type="ARBA" id="ARBA00022692"/>
    </source>
</evidence>
<comment type="subcellular location">
    <subcellularLocation>
        <location evidence="1">Cell membrane</location>
        <topology evidence="1">Multi-pass membrane protein</topology>
    </subcellularLocation>
</comment>
<evidence type="ECO:0000256" key="12">
    <source>
        <dbReference type="ARBA" id="ARBA00023136"/>
    </source>
</evidence>
<comment type="caution">
    <text evidence="19">The sequence shown here is derived from an EMBL/GenBank/DDBJ whole genome shotgun (WGS) entry which is preliminary data.</text>
</comment>
<keyword evidence="14" id="KW-1208">Phospholipid metabolism</keyword>
<evidence type="ECO:0000256" key="17">
    <source>
        <dbReference type="PIRSR" id="PIRSR600829-3"/>
    </source>
</evidence>
<keyword evidence="3" id="KW-1003">Cell membrane</keyword>
<evidence type="ECO:0000256" key="9">
    <source>
        <dbReference type="ARBA" id="ARBA00022840"/>
    </source>
</evidence>
<dbReference type="GO" id="GO:0046872">
    <property type="term" value="F:metal ion binding"/>
    <property type="evidence" value="ECO:0007669"/>
    <property type="project" value="UniProtKB-KW"/>
</dbReference>
<dbReference type="Gene3D" id="1.10.287.3610">
    <property type="match status" value="1"/>
</dbReference>
<protein>
    <submittedName>
        <fullName evidence="19">UDP kinase</fullName>
        <ecNumber evidence="19">2.7.1.107</ecNumber>
    </submittedName>
</protein>
<evidence type="ECO:0000256" key="4">
    <source>
        <dbReference type="ARBA" id="ARBA00022516"/>
    </source>
</evidence>
<dbReference type="AlphaFoldDB" id="A0A2C8EKW8"/>
<name>A0A2C8EKW8_9LACO</name>
<sequence>MLMALNDKRQIKKNRTFLSSLGHSLDGLVTVFKEERNMKKHVAMMVFVSICAAIFQISETEWLWLALSISMVIINEVWNTVIENLVDLTTGNKYNEIAKKVKDMSAAAVLLSALFAMIVGCLIFIPQLLELFFE</sequence>
<evidence type="ECO:0000256" key="13">
    <source>
        <dbReference type="ARBA" id="ARBA00023209"/>
    </source>
</evidence>
<evidence type="ECO:0000256" key="1">
    <source>
        <dbReference type="ARBA" id="ARBA00004651"/>
    </source>
</evidence>
<evidence type="ECO:0000256" key="14">
    <source>
        <dbReference type="ARBA" id="ARBA00023264"/>
    </source>
</evidence>
<keyword evidence="6" id="KW-0812">Transmembrane</keyword>
<keyword evidence="12" id="KW-0472">Membrane</keyword>
<feature type="binding site" evidence="17">
    <location>
        <begin position="102"/>
        <end position="103"/>
    </location>
    <ligand>
        <name>ATP</name>
        <dbReference type="ChEBI" id="CHEBI:30616"/>
    </ligand>
</feature>
<evidence type="ECO:0000256" key="3">
    <source>
        <dbReference type="ARBA" id="ARBA00022475"/>
    </source>
</evidence>
<dbReference type="GO" id="GO:0005886">
    <property type="term" value="C:plasma membrane"/>
    <property type="evidence" value="ECO:0007669"/>
    <property type="project" value="UniProtKB-SubCell"/>
</dbReference>
<organism evidence="19 20">
    <name type="scientific">Dellaglioa algida</name>
    <dbReference type="NCBI Taxonomy" id="105612"/>
    <lineage>
        <taxon>Bacteria</taxon>
        <taxon>Bacillati</taxon>
        <taxon>Bacillota</taxon>
        <taxon>Bacilli</taxon>
        <taxon>Lactobacillales</taxon>
        <taxon>Lactobacillaceae</taxon>
        <taxon>Dellaglioa</taxon>
    </lineage>
</organism>
<evidence type="ECO:0000313" key="20">
    <source>
        <dbReference type="Proteomes" id="UP000321659"/>
    </source>
</evidence>
<dbReference type="EMBL" id="SRRQ01000003">
    <property type="protein sequence ID" value="TWW11406.1"/>
    <property type="molecule type" value="Genomic_DNA"/>
</dbReference>
<keyword evidence="9 17" id="KW-0067">ATP-binding</keyword>
<dbReference type="CDD" id="cd14265">
    <property type="entry name" value="UDPK_IM_like"/>
    <property type="match status" value="1"/>
</dbReference>
<evidence type="ECO:0000256" key="11">
    <source>
        <dbReference type="ARBA" id="ARBA00023098"/>
    </source>
</evidence>
<dbReference type="EC" id="2.7.1.107" evidence="19"/>
<dbReference type="InterPro" id="IPR036945">
    <property type="entry name" value="DAGK_sf"/>
</dbReference>
<evidence type="ECO:0000256" key="15">
    <source>
        <dbReference type="PIRSR" id="PIRSR600829-1"/>
    </source>
</evidence>
<keyword evidence="13" id="KW-0594">Phospholipid biosynthesis</keyword>